<dbReference type="InterPro" id="IPR020481">
    <property type="entry name" value="Intracell_prot_inh_BsuPI"/>
</dbReference>
<feature type="domain" description="Intracellular proteinase inhibitor BsuPI" evidence="2">
    <location>
        <begin position="203"/>
        <end position="296"/>
    </location>
</feature>
<keyword evidence="1" id="KW-0732">Signal</keyword>
<evidence type="ECO:0000256" key="1">
    <source>
        <dbReference type="SAM" id="SignalP"/>
    </source>
</evidence>
<dbReference type="Proteomes" id="UP000034071">
    <property type="component" value="Chromosome"/>
</dbReference>
<dbReference type="STRING" id="914150.TQ33_1529"/>
<dbReference type="Gene3D" id="2.60.40.2360">
    <property type="entry name" value="Intracellular proteinase inhibitor BsuPI"/>
    <property type="match status" value="1"/>
</dbReference>
<evidence type="ECO:0000259" key="2">
    <source>
        <dbReference type="Pfam" id="PF12690"/>
    </source>
</evidence>
<protein>
    <recommendedName>
        <fullName evidence="2">Intracellular proteinase inhibitor BsuPI domain-containing protein</fullName>
    </recommendedName>
</protein>
<accession>A0A0F6RCZ2</accession>
<gene>
    <name evidence="3" type="ORF">TQ33_1529</name>
</gene>
<evidence type="ECO:0000313" key="3">
    <source>
        <dbReference type="EMBL" id="AKE52476.1"/>
    </source>
</evidence>
<dbReference type="EMBL" id="CP010975">
    <property type="protein sequence ID" value="AKE52476.1"/>
    <property type="molecule type" value="Genomic_DNA"/>
</dbReference>
<keyword evidence="4" id="KW-1185">Reference proteome</keyword>
<feature type="chain" id="PRO_5002509338" description="Intracellular proteinase inhibitor BsuPI domain-containing protein" evidence="1">
    <location>
        <begin position="22"/>
        <end position="325"/>
    </location>
</feature>
<dbReference type="InterPro" id="IPR038144">
    <property type="entry name" value="IPI"/>
</dbReference>
<dbReference type="OrthoDB" id="6195801at2"/>
<organism evidence="3 4">
    <name type="scientific">Kangiella geojedonensis</name>
    <dbReference type="NCBI Taxonomy" id="914150"/>
    <lineage>
        <taxon>Bacteria</taxon>
        <taxon>Pseudomonadati</taxon>
        <taxon>Pseudomonadota</taxon>
        <taxon>Gammaproteobacteria</taxon>
        <taxon>Kangiellales</taxon>
        <taxon>Kangiellaceae</taxon>
        <taxon>Kangiella</taxon>
    </lineage>
</organism>
<feature type="signal peptide" evidence="1">
    <location>
        <begin position="1"/>
        <end position="21"/>
    </location>
</feature>
<dbReference type="RefSeq" id="WP_046561541.1">
    <property type="nucleotide sequence ID" value="NZ_CP010975.1"/>
</dbReference>
<proteinExistence type="predicted"/>
<evidence type="ECO:0000313" key="4">
    <source>
        <dbReference type="Proteomes" id="UP000034071"/>
    </source>
</evidence>
<dbReference type="AlphaFoldDB" id="A0A0F6RCZ2"/>
<dbReference type="KEGG" id="kge:TQ33_1529"/>
<sequence length="325" mass="36131">MNVYQKITLGLATMLSGAVSADNFVMTSPTDYRSYKSSQGEVISVGLMETMGANWKQYSSYFGQENQWLWVSHDGNRVYWLNESQQLDLLFDGDDPVGTEYQVRIDGCTDRAVLAGKEANLSSSAGDFNDLVKLDFTGYCFDAGLKSAWFAPGIGLVKWAQDSVLGVVEFELEHAKVDRMTLPNQNGIELSAQFPAETVMLNQQKNVETSITLINHSDQTLTLDFTSGQTFEIYLYDDQGELVSLWSSDMMFTQALHSMDIKPGAAERFGGELELKDLDGQPLDIGSYKIKIEIKGNLSPEASSFSHIPLSSESVLHLDNMMTHY</sequence>
<dbReference type="HOGENOM" id="CLU_854644_0_0_6"/>
<reference evidence="3 4" key="1">
    <citation type="submission" date="2015-02" db="EMBL/GenBank/DDBJ databases">
        <title>Complete genome sequence of Kangiella geojedonensis strain YCS-5T.</title>
        <authorList>
            <person name="Kim K.M."/>
        </authorList>
    </citation>
    <scope>NUCLEOTIDE SEQUENCE [LARGE SCALE GENOMIC DNA]</scope>
    <source>
        <strain evidence="3 4">YCS-5</strain>
    </source>
</reference>
<dbReference type="Pfam" id="PF12690">
    <property type="entry name" value="BsuPI"/>
    <property type="match status" value="1"/>
</dbReference>
<name>A0A0F6RCZ2_9GAMM</name>